<comment type="caution">
    <text evidence="5">The sequence shown here is derived from an EMBL/GenBank/DDBJ whole genome shotgun (WGS) entry which is preliminary data.</text>
</comment>
<sequence>MKLKRNTLVPSEWRNLGRERLFVALVVLATGGACSTSASKEQSKARESGKLAERCEVKPPFTANFEPELQWAWTGSPVLPAHKQVMMQPVVVDVNRDGTPDIVFSTFDGDFYNEAYKNGQDGNADGVLRAVSGSTGAELWTVEDSAYRVKPAASLAAGDIDGDGAVEICGIPESGRGIICFENDGTFKFRTEPAANDYNEWGGLSLADLDGDGAVEILDGNRVYTNTGALKWVGSDGMGGALFTGPVSFAVDLDQDGKQEVVNGRSVYRHDGSLKCANTDIPHGFAAVGNFDGDAAGEIVVVGKGLEATHGQVSLLDDNCALLWTREVHLTGTDLPLHDKAGHGGAPNLGDFDGDGQLEIGLAGDWNYTVYGADGTVKWTFPIQEYSSGKTTSTTFDFEDDGRLEVIYADELKLRIFDGVTGALRWETAHSSGTTHEFPIVADVDGDGAAEIVTVENNHGAPGFNGVRVWHDKKEGWAGTRKIWNQHAYAITNVNNDGTIPSLQAANWLNPKLNNFRSNVANYFGDGPSPFAAADLLASDVTTSCDGYGSLVLGARVRNQGEAAVAAGVKVAFYKGNPASGGTLLGVATVTDALPVGGSAIATVVVASTTFGTTEVWAVVDDDGTGKGTLSECREDNNGSSATGNLTCTVTTPTNKPPVALCRDVTVNADVYCTGSASVNNGSYDPDNGPSPLSRVGDGAASDQCVGNVTVVDTTKPTVSCPASQVLETCSPAGAPATFAASATDTCGPATLSCSYASGSTFPVGETAVTCSAKDDAGNTASCGFSVKVTGDTTPPVISCPTAPIVIRACAPGGTRVNYSTSATDNCGEVAVNCSHPSGSTFPVGETAVTCSTQDVFGNVSTCGFSVVVGSTGGSDDDEGDDGDDDDGDDDDDGHGNGGGGGHHDGDGCGKKHHGRNDLTARQFGTHFKGDGCGGGHGNGGGGGGGHDDDDDDNGGGGGDDVCGYCNDGAPVAGADKGVQMWPPNHKYVTLSLSDCAQPATDSCGNTLPLDTYGHVLRVTSDEVEDANGNGDGRTCEDMSIIVGKSFVQIRSEREGTGDGRVYTIHYAITNDAGLSTQASCRVVVPHDQSGRTVVDSGVKYCVGEGCPEGTTEGSPLCK</sequence>
<dbReference type="EMBL" id="QUMU01000002">
    <property type="protein sequence ID" value="REG35691.1"/>
    <property type="molecule type" value="Genomic_DNA"/>
</dbReference>
<dbReference type="PROSITE" id="PS50825">
    <property type="entry name" value="HYR"/>
    <property type="match status" value="2"/>
</dbReference>
<name>A0ABX9K7W2_9BACT</name>
<dbReference type="PANTHER" id="PTHR24273">
    <property type="entry name" value="FI04643P-RELATED"/>
    <property type="match status" value="1"/>
</dbReference>
<keyword evidence="2" id="KW-0677">Repeat</keyword>
<dbReference type="Proteomes" id="UP000256345">
    <property type="component" value="Unassembled WGS sequence"/>
</dbReference>
<dbReference type="SUPFAM" id="SSF69318">
    <property type="entry name" value="Integrin alpha N-terminal domain"/>
    <property type="match status" value="1"/>
</dbReference>
<dbReference type="Pfam" id="PF13517">
    <property type="entry name" value="FG-GAP_3"/>
    <property type="match status" value="1"/>
</dbReference>
<evidence type="ECO:0000256" key="2">
    <source>
        <dbReference type="ARBA" id="ARBA00022737"/>
    </source>
</evidence>
<keyword evidence="1" id="KW-0732">Signal</keyword>
<feature type="domain" description="HYR" evidence="4">
    <location>
        <begin position="712"/>
        <end position="791"/>
    </location>
</feature>
<protein>
    <submittedName>
        <fullName evidence="5">VCBS repeat protein</fullName>
    </submittedName>
</protein>
<evidence type="ECO:0000313" key="6">
    <source>
        <dbReference type="Proteomes" id="UP000256345"/>
    </source>
</evidence>
<feature type="domain" description="HYR" evidence="4">
    <location>
        <begin position="793"/>
        <end position="871"/>
    </location>
</feature>
<proteinExistence type="predicted"/>
<dbReference type="InterPro" id="IPR003410">
    <property type="entry name" value="HYR_dom"/>
</dbReference>
<reference evidence="5 6" key="1">
    <citation type="submission" date="2018-08" db="EMBL/GenBank/DDBJ databases">
        <title>Genomic Encyclopedia of Archaeal and Bacterial Type Strains, Phase II (KMG-II): from individual species to whole genera.</title>
        <authorList>
            <person name="Goeker M."/>
        </authorList>
    </citation>
    <scope>NUCLEOTIDE SEQUENCE [LARGE SCALE GENOMIC DNA]</scope>
    <source>
        <strain evidence="5 6">DSM 2261</strain>
    </source>
</reference>
<dbReference type="PANTHER" id="PTHR24273:SF32">
    <property type="entry name" value="HYALIN"/>
    <property type="match status" value="1"/>
</dbReference>
<dbReference type="Gene3D" id="2.60.40.10">
    <property type="entry name" value="Immunoglobulins"/>
    <property type="match status" value="1"/>
</dbReference>
<dbReference type="InterPro" id="IPR013517">
    <property type="entry name" value="FG-GAP"/>
</dbReference>
<evidence type="ECO:0000256" key="1">
    <source>
        <dbReference type="ARBA" id="ARBA00022729"/>
    </source>
</evidence>
<evidence type="ECO:0000256" key="3">
    <source>
        <dbReference type="SAM" id="MobiDB-lite"/>
    </source>
</evidence>
<evidence type="ECO:0000313" key="5">
    <source>
        <dbReference type="EMBL" id="REG35691.1"/>
    </source>
</evidence>
<feature type="region of interest" description="Disordered" evidence="3">
    <location>
        <begin position="870"/>
        <end position="915"/>
    </location>
</feature>
<dbReference type="Gene3D" id="2.130.10.130">
    <property type="entry name" value="Integrin alpha, N-terminal"/>
    <property type="match status" value="1"/>
</dbReference>
<dbReference type="RefSeq" id="WP_249039669.1">
    <property type="nucleotide sequence ID" value="NZ_QUMU01000002.1"/>
</dbReference>
<keyword evidence="6" id="KW-1185">Reference proteome</keyword>
<feature type="compositionally biased region" description="Acidic residues" evidence="3">
    <location>
        <begin position="875"/>
        <end position="893"/>
    </location>
</feature>
<organism evidence="5 6">
    <name type="scientific">Archangium gephyra</name>
    <dbReference type="NCBI Taxonomy" id="48"/>
    <lineage>
        <taxon>Bacteria</taxon>
        <taxon>Pseudomonadati</taxon>
        <taxon>Myxococcota</taxon>
        <taxon>Myxococcia</taxon>
        <taxon>Myxococcales</taxon>
        <taxon>Cystobacterineae</taxon>
        <taxon>Archangiaceae</taxon>
        <taxon>Archangium</taxon>
    </lineage>
</organism>
<dbReference type="PROSITE" id="PS51257">
    <property type="entry name" value="PROKAR_LIPOPROTEIN"/>
    <property type="match status" value="1"/>
</dbReference>
<dbReference type="Pfam" id="PF02494">
    <property type="entry name" value="HYR"/>
    <property type="match status" value="2"/>
</dbReference>
<dbReference type="InterPro" id="IPR013783">
    <property type="entry name" value="Ig-like_fold"/>
</dbReference>
<dbReference type="InterPro" id="IPR028994">
    <property type="entry name" value="Integrin_alpha_N"/>
</dbReference>
<evidence type="ECO:0000259" key="4">
    <source>
        <dbReference type="PROSITE" id="PS50825"/>
    </source>
</evidence>
<gene>
    <name evidence="5" type="ORF">ATI61_10259</name>
</gene>
<accession>A0ABX9K7W2</accession>